<evidence type="ECO:0000259" key="2">
    <source>
        <dbReference type="Pfam" id="PF13559"/>
    </source>
</evidence>
<protein>
    <submittedName>
        <fullName evidence="3">DUF4129 domain-containing protein</fullName>
    </submittedName>
</protein>
<keyword evidence="1" id="KW-0472">Membrane</keyword>
<dbReference type="Pfam" id="PF13559">
    <property type="entry name" value="DUF4129"/>
    <property type="match status" value="1"/>
</dbReference>
<name>A0A923L2X6_9BACI</name>
<dbReference type="EMBL" id="JACOOL010000001">
    <property type="protein sequence ID" value="MBC5635499.1"/>
    <property type="molecule type" value="Genomic_DNA"/>
</dbReference>
<dbReference type="RefSeq" id="WP_186868201.1">
    <property type="nucleotide sequence ID" value="NZ_JACOOL010000001.1"/>
</dbReference>
<organism evidence="3 4">
    <name type="scientific">Ornithinibacillus hominis</name>
    <dbReference type="NCBI Taxonomy" id="2763055"/>
    <lineage>
        <taxon>Bacteria</taxon>
        <taxon>Bacillati</taxon>
        <taxon>Bacillota</taxon>
        <taxon>Bacilli</taxon>
        <taxon>Bacillales</taxon>
        <taxon>Bacillaceae</taxon>
        <taxon>Ornithinibacillus</taxon>
    </lineage>
</organism>
<feature type="transmembrane region" description="Helical" evidence="1">
    <location>
        <begin position="59"/>
        <end position="83"/>
    </location>
</feature>
<keyword evidence="1" id="KW-0812">Transmembrane</keyword>
<evidence type="ECO:0000313" key="4">
    <source>
        <dbReference type="Proteomes" id="UP000637359"/>
    </source>
</evidence>
<feature type="domain" description="Protein-glutamine gamma-glutamyltransferase-like C-terminal" evidence="2">
    <location>
        <begin position="130"/>
        <end position="194"/>
    </location>
</feature>
<proteinExistence type="predicted"/>
<dbReference type="Proteomes" id="UP000637359">
    <property type="component" value="Unassembled WGS sequence"/>
</dbReference>
<accession>A0A923L2X6</accession>
<keyword evidence="1" id="KW-1133">Transmembrane helix</keyword>
<dbReference type="AlphaFoldDB" id="A0A923L2X6"/>
<keyword evidence="4" id="KW-1185">Reference proteome</keyword>
<sequence length="213" mass="25298">MTDLDQAREKIEEIVNTEEYLKYYEDNRGFLERLWDSVVEWFNELLSRIFGSISASNGFATGLVIVIAILVIMLVLLAIFFLLRHYRRKLHYRDRQLYSKQEKDWSYVEHLSEAEKQEANGNLQVATRHLFLALLLNFHERGYVEARISKTNWEYFEEIKQLEKGRAESFYKLARIFDDVVYGEQPVDSASYQSYKSSVLRWVLTSEQKQEEG</sequence>
<dbReference type="InterPro" id="IPR025403">
    <property type="entry name" value="TgpA-like_C"/>
</dbReference>
<evidence type="ECO:0000313" key="3">
    <source>
        <dbReference type="EMBL" id="MBC5635499.1"/>
    </source>
</evidence>
<evidence type="ECO:0000256" key="1">
    <source>
        <dbReference type="SAM" id="Phobius"/>
    </source>
</evidence>
<reference evidence="3" key="1">
    <citation type="submission" date="2020-08" db="EMBL/GenBank/DDBJ databases">
        <title>Genome public.</title>
        <authorList>
            <person name="Liu C."/>
            <person name="Sun Q."/>
        </authorList>
    </citation>
    <scope>NUCLEOTIDE SEQUENCE</scope>
    <source>
        <strain evidence="3">BX22</strain>
    </source>
</reference>
<gene>
    <name evidence="3" type="ORF">H8S33_01550</name>
</gene>
<comment type="caution">
    <text evidence="3">The sequence shown here is derived from an EMBL/GenBank/DDBJ whole genome shotgun (WGS) entry which is preliminary data.</text>
</comment>